<keyword evidence="4" id="KW-1185">Reference proteome</keyword>
<gene>
    <name evidence="3" type="ORF">ACJMK2_031233</name>
</gene>
<accession>A0ABD3WYM7</accession>
<dbReference type="CDD" id="cd02685">
    <property type="entry name" value="MIT_C"/>
    <property type="match status" value="1"/>
</dbReference>
<dbReference type="InterPro" id="IPR052817">
    <property type="entry name" value="MIT_domain_contain_protein1"/>
</dbReference>
<proteinExistence type="predicted"/>
<dbReference type="PANTHER" id="PTHR21222:SF1">
    <property type="entry name" value="MIT DOMAIN-CONTAINING PROTEIN 1"/>
    <property type="match status" value="1"/>
</dbReference>
<dbReference type="AlphaFoldDB" id="A0ABD3WYM7"/>
<keyword evidence="1" id="KW-0175">Coiled coil</keyword>
<name>A0ABD3WYM7_SINWO</name>
<protein>
    <recommendedName>
        <fullName evidence="2">MIT domain-containing protein</fullName>
    </recommendedName>
</protein>
<dbReference type="InterPro" id="IPR032341">
    <property type="entry name" value="MITD1_C"/>
</dbReference>
<dbReference type="PANTHER" id="PTHR21222">
    <property type="entry name" value="MIT DOMAIN-CONTAINING PROTEIN 1"/>
    <property type="match status" value="1"/>
</dbReference>
<dbReference type="Proteomes" id="UP001634394">
    <property type="component" value="Unassembled WGS sequence"/>
</dbReference>
<comment type="caution">
    <text evidence="3">The sequence shown here is derived from an EMBL/GenBank/DDBJ whole genome shotgun (WGS) entry which is preliminary data.</text>
</comment>
<dbReference type="SMART" id="SM00745">
    <property type="entry name" value="MIT"/>
    <property type="match status" value="1"/>
</dbReference>
<evidence type="ECO:0000313" key="3">
    <source>
        <dbReference type="EMBL" id="KAL3878907.1"/>
    </source>
</evidence>
<sequence length="247" mass="28478">MTDMAAGILASATTVLKRAVELDMSQKYGEAVICYQEGLQLMMDALKNMKDPLKKEACRKRMLEYMDRAEQLKKQVEEEKAAEIYHEQIHIEDNSTGHSYQQLFGRFLDENLTEIDIDDPYVRSTPQIYNLLRFCEMVIKSKAQVKLIRLLTGREHESGQSMSQRDKLGELARSLNNFKVTLEVSYSDTLHDREIRFNNGWIVKIGRGLDIYKAADGKFSIGFCDLDLRQCRETTVDIFKSKNVKTS</sequence>
<evidence type="ECO:0000313" key="4">
    <source>
        <dbReference type="Proteomes" id="UP001634394"/>
    </source>
</evidence>
<evidence type="ECO:0000256" key="1">
    <source>
        <dbReference type="SAM" id="Coils"/>
    </source>
</evidence>
<evidence type="ECO:0000259" key="2">
    <source>
        <dbReference type="SMART" id="SM00745"/>
    </source>
</evidence>
<dbReference type="SUPFAM" id="SSF116846">
    <property type="entry name" value="MIT domain"/>
    <property type="match status" value="1"/>
</dbReference>
<organism evidence="3 4">
    <name type="scientific">Sinanodonta woodiana</name>
    <name type="common">Chinese pond mussel</name>
    <name type="synonym">Anodonta woodiana</name>
    <dbReference type="NCBI Taxonomy" id="1069815"/>
    <lineage>
        <taxon>Eukaryota</taxon>
        <taxon>Metazoa</taxon>
        <taxon>Spiralia</taxon>
        <taxon>Lophotrochozoa</taxon>
        <taxon>Mollusca</taxon>
        <taxon>Bivalvia</taxon>
        <taxon>Autobranchia</taxon>
        <taxon>Heteroconchia</taxon>
        <taxon>Palaeoheterodonta</taxon>
        <taxon>Unionida</taxon>
        <taxon>Unionoidea</taxon>
        <taxon>Unionidae</taxon>
        <taxon>Unioninae</taxon>
        <taxon>Sinanodonta</taxon>
    </lineage>
</organism>
<feature type="coiled-coil region" evidence="1">
    <location>
        <begin position="55"/>
        <end position="82"/>
    </location>
</feature>
<dbReference type="Pfam" id="PF04212">
    <property type="entry name" value="MIT"/>
    <property type="match status" value="1"/>
</dbReference>
<dbReference type="InterPro" id="IPR038113">
    <property type="entry name" value="MITD1_C_sf"/>
</dbReference>
<dbReference type="InterPro" id="IPR036181">
    <property type="entry name" value="MIT_dom_sf"/>
</dbReference>
<dbReference type="Pfam" id="PF16565">
    <property type="entry name" value="MIT_C"/>
    <property type="match status" value="1"/>
</dbReference>
<dbReference type="EMBL" id="JBJQND010000004">
    <property type="protein sequence ID" value="KAL3878907.1"/>
    <property type="molecule type" value="Genomic_DNA"/>
</dbReference>
<feature type="domain" description="MIT" evidence="2">
    <location>
        <begin position="5"/>
        <end position="82"/>
    </location>
</feature>
<reference evidence="3 4" key="1">
    <citation type="submission" date="2024-11" db="EMBL/GenBank/DDBJ databases">
        <title>Chromosome-level genome assembly of the freshwater bivalve Anodonta woodiana.</title>
        <authorList>
            <person name="Chen X."/>
        </authorList>
    </citation>
    <scope>NUCLEOTIDE SEQUENCE [LARGE SCALE GENOMIC DNA]</scope>
    <source>
        <strain evidence="3">MN2024</strain>
        <tissue evidence="3">Gills</tissue>
    </source>
</reference>
<dbReference type="Gene3D" id="1.20.58.80">
    <property type="entry name" value="Phosphotransferase system, lactose/cellobiose-type IIA subunit"/>
    <property type="match status" value="1"/>
</dbReference>
<dbReference type="InterPro" id="IPR007330">
    <property type="entry name" value="MIT_dom"/>
</dbReference>
<dbReference type="Gene3D" id="3.30.870.30">
    <property type="entry name" value="MITD, C-terminal phospholipase D-like domain"/>
    <property type="match status" value="1"/>
</dbReference>